<sequence length="345" mass="36478">MNRRLSDTAPNLPTLADVARAAGVSTATVSRCLNSPAQVQTTTRDRVLSAVASLGYSPNFGARALAARRTGTIGAIIPTMENAIFARAIQAFQEELHLSGQTLLVASSSYSPEIEAEQIRTLVARGADALLLIGHDRDPGIYAFLEQRGVPVLIAWAFDPAQARPSIGFDNRRAMACLADEVLRVGHRDIGMISAMAEGNDRARDRIAGVRDALRDRGLDPSALRLHQTPYSIANGAAAMACLMALPTPPTAVICGNDVLAVGALQMARQLGLDVPRHVSITGFDDIELATVVDPALTTVHVPHRDMGRAAAQLLVQMVGGGVAPAPVCLETEICFRGTLAAPRT</sequence>
<dbReference type="InterPro" id="IPR046335">
    <property type="entry name" value="LacI/GalR-like_sensor"/>
</dbReference>
<dbReference type="PANTHER" id="PTHR30146">
    <property type="entry name" value="LACI-RELATED TRANSCRIPTIONAL REPRESSOR"/>
    <property type="match status" value="1"/>
</dbReference>
<name>A0A0A0HTH7_9RHOB</name>
<organism evidence="5 6">
    <name type="scientific">Roseovarius mucosus DSM 17069</name>
    <dbReference type="NCBI Taxonomy" id="1288298"/>
    <lineage>
        <taxon>Bacteria</taxon>
        <taxon>Pseudomonadati</taxon>
        <taxon>Pseudomonadota</taxon>
        <taxon>Alphaproteobacteria</taxon>
        <taxon>Rhodobacterales</taxon>
        <taxon>Roseobacteraceae</taxon>
        <taxon>Roseovarius</taxon>
    </lineage>
</organism>
<dbReference type="Gene3D" id="1.10.260.40">
    <property type="entry name" value="lambda repressor-like DNA-binding domains"/>
    <property type="match status" value="1"/>
</dbReference>
<evidence type="ECO:0000313" key="5">
    <source>
        <dbReference type="EMBL" id="KGM89353.1"/>
    </source>
</evidence>
<dbReference type="SUPFAM" id="SSF47413">
    <property type="entry name" value="lambda repressor-like DNA-binding domains"/>
    <property type="match status" value="1"/>
</dbReference>
<evidence type="ECO:0000259" key="4">
    <source>
        <dbReference type="PROSITE" id="PS50932"/>
    </source>
</evidence>
<dbReference type="Pfam" id="PF00356">
    <property type="entry name" value="LacI"/>
    <property type="match status" value="1"/>
</dbReference>
<dbReference type="SUPFAM" id="SSF53822">
    <property type="entry name" value="Periplasmic binding protein-like I"/>
    <property type="match status" value="1"/>
</dbReference>
<feature type="domain" description="HTH lacI-type" evidence="4">
    <location>
        <begin position="13"/>
        <end position="67"/>
    </location>
</feature>
<dbReference type="EMBL" id="AONH01000002">
    <property type="protein sequence ID" value="KGM89353.1"/>
    <property type="molecule type" value="Genomic_DNA"/>
</dbReference>
<proteinExistence type="predicted"/>
<accession>A0A0A0HTH7</accession>
<dbReference type="InterPro" id="IPR010982">
    <property type="entry name" value="Lambda_DNA-bd_dom_sf"/>
</dbReference>
<keyword evidence="1" id="KW-0805">Transcription regulation</keyword>
<evidence type="ECO:0000256" key="3">
    <source>
        <dbReference type="ARBA" id="ARBA00023163"/>
    </source>
</evidence>
<keyword evidence="3" id="KW-0804">Transcription</keyword>
<dbReference type="GO" id="GO:0003700">
    <property type="term" value="F:DNA-binding transcription factor activity"/>
    <property type="evidence" value="ECO:0007669"/>
    <property type="project" value="TreeGrafter"/>
</dbReference>
<dbReference type="PATRIC" id="fig|1288298.3.peg.846"/>
<evidence type="ECO:0000256" key="1">
    <source>
        <dbReference type="ARBA" id="ARBA00023015"/>
    </source>
</evidence>
<dbReference type="RefSeq" id="WP_037270261.1">
    <property type="nucleotide sequence ID" value="NZ_KN293976.1"/>
</dbReference>
<dbReference type="CDD" id="cd01392">
    <property type="entry name" value="HTH_LacI"/>
    <property type="match status" value="1"/>
</dbReference>
<comment type="caution">
    <text evidence="5">The sequence shown here is derived from an EMBL/GenBank/DDBJ whole genome shotgun (WGS) entry which is preliminary data.</text>
</comment>
<dbReference type="Proteomes" id="UP000030021">
    <property type="component" value="Unassembled WGS sequence"/>
</dbReference>
<dbReference type="InterPro" id="IPR028082">
    <property type="entry name" value="Peripla_BP_I"/>
</dbReference>
<dbReference type="eggNOG" id="COG1609">
    <property type="taxonomic scope" value="Bacteria"/>
</dbReference>
<dbReference type="AlphaFoldDB" id="A0A0A0HTH7"/>
<dbReference type="Gene3D" id="3.40.50.2300">
    <property type="match status" value="2"/>
</dbReference>
<evidence type="ECO:0000313" key="6">
    <source>
        <dbReference type="Proteomes" id="UP000030021"/>
    </source>
</evidence>
<dbReference type="CDD" id="cd06273">
    <property type="entry name" value="PBP1_LacI-like"/>
    <property type="match status" value="1"/>
</dbReference>
<dbReference type="InterPro" id="IPR000843">
    <property type="entry name" value="HTH_LacI"/>
</dbReference>
<protein>
    <submittedName>
        <fullName evidence="5">Transcriptional regulator, LacI family</fullName>
    </submittedName>
</protein>
<dbReference type="OrthoDB" id="60111at2"/>
<dbReference type="GO" id="GO:0000976">
    <property type="term" value="F:transcription cis-regulatory region binding"/>
    <property type="evidence" value="ECO:0007669"/>
    <property type="project" value="TreeGrafter"/>
</dbReference>
<evidence type="ECO:0000256" key="2">
    <source>
        <dbReference type="ARBA" id="ARBA00023125"/>
    </source>
</evidence>
<gene>
    <name evidence="5" type="ORF">rosmuc_00837</name>
</gene>
<dbReference type="Pfam" id="PF13377">
    <property type="entry name" value="Peripla_BP_3"/>
    <property type="match status" value="1"/>
</dbReference>
<dbReference type="PROSITE" id="PS50932">
    <property type="entry name" value="HTH_LACI_2"/>
    <property type="match status" value="1"/>
</dbReference>
<dbReference type="HOGENOM" id="CLU_037628_6_3_5"/>
<keyword evidence="2" id="KW-0238">DNA-binding</keyword>
<reference evidence="5 6" key="1">
    <citation type="submission" date="2013-01" db="EMBL/GenBank/DDBJ databases">
        <authorList>
            <person name="Fiebig A."/>
            <person name="Goeker M."/>
            <person name="Klenk H.-P.P."/>
        </authorList>
    </citation>
    <scope>NUCLEOTIDE SEQUENCE [LARGE SCALE GENOMIC DNA]</scope>
    <source>
        <strain evidence="5 6">DSM 17069</strain>
    </source>
</reference>
<dbReference type="SMART" id="SM00354">
    <property type="entry name" value="HTH_LACI"/>
    <property type="match status" value="1"/>
</dbReference>
<dbReference type="STRING" id="215743.ROSMUCSMR3_02366"/>
<dbReference type="PRINTS" id="PR00036">
    <property type="entry name" value="HTHLACI"/>
</dbReference>
<dbReference type="PANTHER" id="PTHR30146:SF138">
    <property type="entry name" value="TRANSCRIPTIONAL REGULATORY PROTEIN"/>
    <property type="match status" value="1"/>
</dbReference>